<sequence>MENNSGLYIEVDEPSTDNNSRTPLSLKNTNLVLPNKKNKRKNTSLVHEYFTKYTDSVSGDEICVCTFLDEKGNRCGKSYRNVGSSTGNLLHHLETHQIYSNNNKKVCKLFIPILLFNC</sequence>
<evidence type="ECO:0008006" key="4">
    <source>
        <dbReference type="Google" id="ProtNLM"/>
    </source>
</evidence>
<evidence type="ECO:0000256" key="1">
    <source>
        <dbReference type="SAM" id="MobiDB-lite"/>
    </source>
</evidence>
<comment type="caution">
    <text evidence="2">The sequence shown here is derived from an EMBL/GenBank/DDBJ whole genome shotgun (WGS) entry which is preliminary data.</text>
</comment>
<feature type="region of interest" description="Disordered" evidence="1">
    <location>
        <begin position="1"/>
        <end position="26"/>
    </location>
</feature>
<reference evidence="2" key="1">
    <citation type="submission" date="2020-05" db="EMBL/GenBank/DDBJ databases">
        <authorList>
            <person name="Rincon C."/>
            <person name="Sanders R I."/>
            <person name="Robbins C."/>
            <person name="Chaturvedi A."/>
        </authorList>
    </citation>
    <scope>NUCLEOTIDE SEQUENCE</scope>
    <source>
        <strain evidence="2">CHB12</strain>
    </source>
</reference>
<proteinExistence type="predicted"/>
<organism evidence="2 3">
    <name type="scientific">Rhizophagus irregularis</name>
    <dbReference type="NCBI Taxonomy" id="588596"/>
    <lineage>
        <taxon>Eukaryota</taxon>
        <taxon>Fungi</taxon>
        <taxon>Fungi incertae sedis</taxon>
        <taxon>Mucoromycota</taxon>
        <taxon>Glomeromycotina</taxon>
        <taxon>Glomeromycetes</taxon>
        <taxon>Glomerales</taxon>
        <taxon>Glomeraceae</taxon>
        <taxon>Rhizophagus</taxon>
    </lineage>
</organism>
<gene>
    <name evidence="2" type="ORF">CHRIB12_LOCUS6289</name>
</gene>
<feature type="compositionally biased region" description="Polar residues" evidence="1">
    <location>
        <begin position="16"/>
        <end position="26"/>
    </location>
</feature>
<dbReference type="AlphaFoldDB" id="A0A915Z073"/>
<protein>
    <recommendedName>
        <fullName evidence="4">BED-type domain-containing protein</fullName>
    </recommendedName>
</protein>
<dbReference type="Proteomes" id="UP000684084">
    <property type="component" value="Unassembled WGS sequence"/>
</dbReference>
<evidence type="ECO:0000313" key="3">
    <source>
        <dbReference type="Proteomes" id="UP000684084"/>
    </source>
</evidence>
<evidence type="ECO:0000313" key="2">
    <source>
        <dbReference type="EMBL" id="CAB5356226.1"/>
    </source>
</evidence>
<dbReference type="EMBL" id="CAGKOT010000010">
    <property type="protein sequence ID" value="CAB5356226.1"/>
    <property type="molecule type" value="Genomic_DNA"/>
</dbReference>
<dbReference type="SMART" id="SM00614">
    <property type="entry name" value="ZnF_BED"/>
    <property type="match status" value="1"/>
</dbReference>
<dbReference type="VEuPathDB" id="FungiDB:RhiirFUN_002751"/>
<name>A0A915Z073_9GLOM</name>
<dbReference type="OrthoDB" id="2432905at2759"/>
<accession>A0A915Z073</accession>